<protein>
    <recommendedName>
        <fullName evidence="2">Saccharopine dehydrogenase NADP binding domain-containing protein</fullName>
    </recommendedName>
</protein>
<evidence type="ECO:0000259" key="2">
    <source>
        <dbReference type="Pfam" id="PF03435"/>
    </source>
</evidence>
<evidence type="ECO:0000313" key="3">
    <source>
        <dbReference type="EMBL" id="KAJ3178329.1"/>
    </source>
</evidence>
<proteinExistence type="inferred from homology"/>
<name>A0AAD5XQC5_9FUNG</name>
<keyword evidence="4" id="KW-1185">Reference proteome</keyword>
<reference evidence="3" key="1">
    <citation type="submission" date="2020-05" db="EMBL/GenBank/DDBJ databases">
        <title>Phylogenomic resolution of chytrid fungi.</title>
        <authorList>
            <person name="Stajich J.E."/>
            <person name="Amses K."/>
            <person name="Simmons R."/>
            <person name="Seto K."/>
            <person name="Myers J."/>
            <person name="Bonds A."/>
            <person name="Quandt C.A."/>
            <person name="Barry K."/>
            <person name="Liu P."/>
            <person name="Grigoriev I."/>
            <person name="Longcore J.E."/>
            <person name="James T.Y."/>
        </authorList>
    </citation>
    <scope>NUCLEOTIDE SEQUENCE</scope>
    <source>
        <strain evidence="3">JEL0379</strain>
    </source>
</reference>
<dbReference type="PANTHER" id="PTHR12286:SF5">
    <property type="entry name" value="SACCHAROPINE DEHYDROGENASE-LIKE OXIDOREDUCTASE"/>
    <property type="match status" value="1"/>
</dbReference>
<comment type="caution">
    <text evidence="3">The sequence shown here is derived from an EMBL/GenBank/DDBJ whole genome shotgun (WGS) entry which is preliminary data.</text>
</comment>
<dbReference type="EMBL" id="JADGJQ010000027">
    <property type="protein sequence ID" value="KAJ3178329.1"/>
    <property type="molecule type" value="Genomic_DNA"/>
</dbReference>
<dbReference type="PANTHER" id="PTHR12286">
    <property type="entry name" value="SACCHAROPINE DEHYDROGENASE-LIKE OXIDOREDUCTASE"/>
    <property type="match status" value="1"/>
</dbReference>
<dbReference type="Pfam" id="PF03435">
    <property type="entry name" value="Sacchrp_dh_NADP"/>
    <property type="match status" value="1"/>
</dbReference>
<dbReference type="InterPro" id="IPR005097">
    <property type="entry name" value="Sacchrp_dh_NADP-bd"/>
</dbReference>
<dbReference type="GO" id="GO:0009247">
    <property type="term" value="P:glycolipid biosynthetic process"/>
    <property type="evidence" value="ECO:0007669"/>
    <property type="project" value="TreeGrafter"/>
</dbReference>
<dbReference type="Gene3D" id="3.40.50.720">
    <property type="entry name" value="NAD(P)-binding Rossmann-like Domain"/>
    <property type="match status" value="1"/>
</dbReference>
<dbReference type="GO" id="GO:0005886">
    <property type="term" value="C:plasma membrane"/>
    <property type="evidence" value="ECO:0007669"/>
    <property type="project" value="TreeGrafter"/>
</dbReference>
<dbReference type="InterPro" id="IPR051276">
    <property type="entry name" value="Saccharopine_DH-like_oxidrdct"/>
</dbReference>
<evidence type="ECO:0000313" key="4">
    <source>
        <dbReference type="Proteomes" id="UP001212152"/>
    </source>
</evidence>
<evidence type="ECO:0000256" key="1">
    <source>
        <dbReference type="ARBA" id="ARBA00038048"/>
    </source>
</evidence>
<dbReference type="InterPro" id="IPR036291">
    <property type="entry name" value="NAD(P)-bd_dom_sf"/>
</dbReference>
<feature type="domain" description="Saccharopine dehydrogenase NADP binding" evidence="2">
    <location>
        <begin position="20"/>
        <end position="153"/>
    </location>
</feature>
<sequence length="438" mass="46603">MPKQSQIATQKRNADRPYDIIVWGSSGFTGALVAEYLAKHTSPDTVRFAIAGRNKEKLAKVSARIAKVAPNRAGGPIPVIIATIDDAASLDAMVKQARVVISTAGPFFQHGFELVEACVRNRTDYIDSTGEPPFVKKIIDLHHDKATKDGTFIVPSCGFDSIPSDLGTFMLADHFAKKGQKLSSVKMSVVELVGGPSGGTIASGLGVLTETPYREFWKMLDPYYLCPADAARGPDSSIPAFFNYNKEVGKWQTYFVMESTNTRYVRRSNALLGNAYGPNFSYAETMASDNFLGAAAKTVGGGIFGAALMLPPVQWVASWAANKYIPAGSGPTDKEIETGHFTCKAVGETVAADAKPAKKAVATVKGIQDPGYGETSKMLSESALVLALTPRAELASSGYGAFKDVKPAGGVVTAATAMGLHLVKRLRAAGMTFEVEDL</sequence>
<organism evidence="3 4">
    <name type="scientific">Geranomyces variabilis</name>
    <dbReference type="NCBI Taxonomy" id="109894"/>
    <lineage>
        <taxon>Eukaryota</taxon>
        <taxon>Fungi</taxon>
        <taxon>Fungi incertae sedis</taxon>
        <taxon>Chytridiomycota</taxon>
        <taxon>Chytridiomycota incertae sedis</taxon>
        <taxon>Chytridiomycetes</taxon>
        <taxon>Spizellomycetales</taxon>
        <taxon>Powellomycetaceae</taxon>
        <taxon>Geranomyces</taxon>
    </lineage>
</organism>
<dbReference type="SUPFAM" id="SSF51735">
    <property type="entry name" value="NAD(P)-binding Rossmann-fold domains"/>
    <property type="match status" value="1"/>
</dbReference>
<dbReference type="AlphaFoldDB" id="A0AAD5XQC5"/>
<comment type="similarity">
    <text evidence="1">Belongs to the saccharopine dehydrogenase family.</text>
</comment>
<dbReference type="Proteomes" id="UP001212152">
    <property type="component" value="Unassembled WGS sequence"/>
</dbReference>
<gene>
    <name evidence="3" type="ORF">HDU87_003641</name>
</gene>
<accession>A0AAD5XQC5</accession>